<dbReference type="Proteomes" id="UP000236311">
    <property type="component" value="Unassembled WGS sequence"/>
</dbReference>
<dbReference type="Pfam" id="PF13711">
    <property type="entry name" value="DUF4160"/>
    <property type="match status" value="1"/>
</dbReference>
<dbReference type="InterPro" id="IPR025427">
    <property type="entry name" value="DUF4160"/>
</dbReference>
<evidence type="ECO:0000313" key="2">
    <source>
        <dbReference type="Proteomes" id="UP000236311"/>
    </source>
</evidence>
<dbReference type="AlphaFoldDB" id="A0A2K4ZQQ8"/>
<protein>
    <recommendedName>
        <fullName evidence="3">DUF4160 domain-containing protein</fullName>
    </recommendedName>
</protein>
<sequence length="86" mass="10191">MGKIRINWNLQIEVDQKKDDCRREAPHCHITRNGSRVAQVWLNPVSIERGHSLDRNEIDHVIDAVTANCYELEREYEYNREHGADY</sequence>
<name>A0A2K4ZQQ8_9FIRM</name>
<reference evidence="1 2" key="1">
    <citation type="submission" date="2018-01" db="EMBL/GenBank/DDBJ databases">
        <authorList>
            <person name="Gaut B.S."/>
            <person name="Morton B.R."/>
            <person name="Clegg M.T."/>
            <person name="Duvall M.R."/>
        </authorList>
    </citation>
    <scope>NUCLEOTIDE SEQUENCE [LARGE SCALE GENOMIC DNA]</scope>
    <source>
        <strain evidence="1">GP69</strain>
    </source>
</reference>
<dbReference type="EMBL" id="OFSM01000070">
    <property type="protein sequence ID" value="SOY32775.1"/>
    <property type="molecule type" value="Genomic_DNA"/>
</dbReference>
<dbReference type="RefSeq" id="WP_103242687.1">
    <property type="nucleotide sequence ID" value="NZ_JANJZD010000069.1"/>
</dbReference>
<proteinExistence type="predicted"/>
<organism evidence="1 2">
    <name type="scientific">Acetatifactor muris</name>
    <dbReference type="NCBI Taxonomy" id="879566"/>
    <lineage>
        <taxon>Bacteria</taxon>
        <taxon>Bacillati</taxon>
        <taxon>Bacillota</taxon>
        <taxon>Clostridia</taxon>
        <taxon>Lachnospirales</taxon>
        <taxon>Lachnospiraceae</taxon>
        <taxon>Acetatifactor</taxon>
    </lineage>
</organism>
<dbReference type="OrthoDB" id="122670at2"/>
<evidence type="ECO:0000313" key="1">
    <source>
        <dbReference type="EMBL" id="SOY32775.1"/>
    </source>
</evidence>
<keyword evidence="2" id="KW-1185">Reference proteome</keyword>
<evidence type="ECO:0008006" key="3">
    <source>
        <dbReference type="Google" id="ProtNLM"/>
    </source>
</evidence>
<gene>
    <name evidence="1" type="ORF">AMURIS_05542</name>
</gene>
<accession>A0A2K4ZQQ8</accession>